<evidence type="ECO:0000313" key="3">
    <source>
        <dbReference type="EMBL" id="SPT54193.1"/>
    </source>
</evidence>
<protein>
    <recommendedName>
        <fullName evidence="5">ATP-binding protein</fullName>
    </recommendedName>
</protein>
<proteinExistence type="predicted"/>
<dbReference type="Proteomes" id="UP000250006">
    <property type="component" value="Unassembled WGS sequence"/>
</dbReference>
<dbReference type="InterPro" id="IPR027417">
    <property type="entry name" value="P-loop_NTPase"/>
</dbReference>
<name>A0ABY1VT37_9ACTO</name>
<feature type="domain" description="DUF4143" evidence="2">
    <location>
        <begin position="198"/>
        <end position="361"/>
    </location>
</feature>
<evidence type="ECO:0000259" key="2">
    <source>
        <dbReference type="Pfam" id="PF13635"/>
    </source>
</evidence>
<dbReference type="RefSeq" id="WP_111837116.1">
    <property type="nucleotide sequence ID" value="NZ_UAPQ01000010.1"/>
</dbReference>
<dbReference type="PANTHER" id="PTHR43566">
    <property type="entry name" value="CONSERVED PROTEIN"/>
    <property type="match status" value="1"/>
</dbReference>
<dbReference type="Pfam" id="PF13635">
    <property type="entry name" value="DUF4143"/>
    <property type="match status" value="1"/>
</dbReference>
<dbReference type="SUPFAM" id="SSF52540">
    <property type="entry name" value="P-loop containing nucleoside triphosphate hydrolases"/>
    <property type="match status" value="1"/>
</dbReference>
<gene>
    <name evidence="3" type="ORF">NCTC11535_01903</name>
</gene>
<dbReference type="InterPro" id="IPR025420">
    <property type="entry name" value="DUF4143"/>
</dbReference>
<reference evidence="3 4" key="1">
    <citation type="submission" date="2018-06" db="EMBL/GenBank/DDBJ databases">
        <authorList>
            <consortium name="Pathogen Informatics"/>
            <person name="Doyle S."/>
        </authorList>
    </citation>
    <scope>NUCLEOTIDE SEQUENCE [LARGE SCALE GENOMIC DNA]</scope>
    <source>
        <strain evidence="3 4">NCTC11535</strain>
    </source>
</reference>
<evidence type="ECO:0000313" key="4">
    <source>
        <dbReference type="Proteomes" id="UP000250006"/>
    </source>
</evidence>
<feature type="domain" description="AAA" evidence="1">
    <location>
        <begin position="22"/>
        <end position="132"/>
    </location>
</feature>
<dbReference type="PANTHER" id="PTHR43566:SF2">
    <property type="entry name" value="DUF4143 DOMAIN-CONTAINING PROTEIN"/>
    <property type="match status" value="1"/>
</dbReference>
<evidence type="ECO:0008006" key="5">
    <source>
        <dbReference type="Google" id="ProtNLM"/>
    </source>
</evidence>
<dbReference type="EMBL" id="UAPQ01000010">
    <property type="protein sequence ID" value="SPT54193.1"/>
    <property type="molecule type" value="Genomic_DNA"/>
</dbReference>
<accession>A0ABY1VT37</accession>
<evidence type="ECO:0000259" key="1">
    <source>
        <dbReference type="Pfam" id="PF13173"/>
    </source>
</evidence>
<keyword evidence="4" id="KW-1185">Reference proteome</keyword>
<dbReference type="InterPro" id="IPR041682">
    <property type="entry name" value="AAA_14"/>
</dbReference>
<organism evidence="3 4">
    <name type="scientific">Actinomyces bovis</name>
    <dbReference type="NCBI Taxonomy" id="1658"/>
    <lineage>
        <taxon>Bacteria</taxon>
        <taxon>Bacillati</taxon>
        <taxon>Actinomycetota</taxon>
        <taxon>Actinomycetes</taxon>
        <taxon>Actinomycetales</taxon>
        <taxon>Actinomycetaceae</taxon>
        <taxon>Actinomyces</taxon>
    </lineage>
</organism>
<comment type="caution">
    <text evidence="3">The sequence shown here is derived from an EMBL/GenBank/DDBJ whole genome shotgun (WGS) entry which is preliminary data.</text>
</comment>
<dbReference type="Pfam" id="PF13173">
    <property type="entry name" value="AAA_14"/>
    <property type="match status" value="1"/>
</dbReference>
<sequence>MADYRSRVADSELRQRMASIGAVLIDGPKAVGKTRTAERIAKTLFRMDVDRAARATAQIQPEQLFMETPPIVFDEWQEVPELWNLVRRAVDDHYGKGLYILTGSARLRDDVRTHSGAGRIGRLRMRPMSLFETGHSSGQVSVKNLLNGGDPSGRAESLTIRDLLERIIIGGWPDLLDAAEGEARIWLRDYLRNIAEIDVPGMGLRRNPANVHRLLAALGRAAATPRNLSALAHDVGGPAGRVASETLSNYLDALDRLMLVETIPAWQPHMRSRTRLRTTPVNHFVDPSLGTAALGVGVDELSKDLEAAGLHFESLVVRDLRVYSQPLGATLSSWRDSRTGAEVDVVLELPDGRWAGIEVKLGENAADDAAESLLRMASKIDPDRHGEPAALIVITGGRYTYKRPDGVCVVPITALGP</sequence>